<organism evidence="1">
    <name type="scientific">Magallana gigas</name>
    <name type="common">Pacific oyster</name>
    <name type="synonym">Crassostrea gigas</name>
    <dbReference type="NCBI Taxonomy" id="29159"/>
    <lineage>
        <taxon>Eukaryota</taxon>
        <taxon>Metazoa</taxon>
        <taxon>Spiralia</taxon>
        <taxon>Lophotrochozoa</taxon>
        <taxon>Mollusca</taxon>
        <taxon>Bivalvia</taxon>
        <taxon>Autobranchia</taxon>
        <taxon>Pteriomorphia</taxon>
        <taxon>Ostreida</taxon>
        <taxon>Ostreoidea</taxon>
        <taxon>Ostreidae</taxon>
        <taxon>Magallana</taxon>
    </lineage>
</organism>
<accession>K1QFY9</accession>
<dbReference type="AlphaFoldDB" id="K1QFY9"/>
<sequence length="106" mass="11837">MDLTNEHCGYSKKASKNMGEMNHIAHLNKSRNVFSIQDISGTTCRPVETVDMAIKGHMPHNLNLIQHPNPMAQIQYSSLLNVLVTRRTIHSSMVKLGPVVQCVSKI</sequence>
<protein>
    <submittedName>
        <fullName evidence="1">Uncharacterized protein</fullName>
    </submittedName>
</protein>
<name>K1QFY9_MAGGI</name>
<dbReference type="EMBL" id="JH818609">
    <property type="protein sequence ID" value="EKC35807.1"/>
    <property type="molecule type" value="Genomic_DNA"/>
</dbReference>
<proteinExistence type="predicted"/>
<gene>
    <name evidence="1" type="ORF">CGI_10011203</name>
</gene>
<reference evidence="1" key="1">
    <citation type="journal article" date="2012" name="Nature">
        <title>The oyster genome reveals stress adaptation and complexity of shell formation.</title>
        <authorList>
            <person name="Zhang G."/>
            <person name="Fang X."/>
            <person name="Guo X."/>
            <person name="Li L."/>
            <person name="Luo R."/>
            <person name="Xu F."/>
            <person name="Yang P."/>
            <person name="Zhang L."/>
            <person name="Wang X."/>
            <person name="Qi H."/>
            <person name="Xiong Z."/>
            <person name="Que H."/>
            <person name="Xie Y."/>
            <person name="Holland P.W."/>
            <person name="Paps J."/>
            <person name="Zhu Y."/>
            <person name="Wu F."/>
            <person name="Chen Y."/>
            <person name="Wang J."/>
            <person name="Peng C."/>
            <person name="Meng J."/>
            <person name="Yang L."/>
            <person name="Liu J."/>
            <person name="Wen B."/>
            <person name="Zhang N."/>
            <person name="Huang Z."/>
            <person name="Zhu Q."/>
            <person name="Feng Y."/>
            <person name="Mount A."/>
            <person name="Hedgecock D."/>
            <person name="Xu Z."/>
            <person name="Liu Y."/>
            <person name="Domazet-Loso T."/>
            <person name="Du Y."/>
            <person name="Sun X."/>
            <person name="Zhang S."/>
            <person name="Liu B."/>
            <person name="Cheng P."/>
            <person name="Jiang X."/>
            <person name="Li J."/>
            <person name="Fan D."/>
            <person name="Wang W."/>
            <person name="Fu W."/>
            <person name="Wang T."/>
            <person name="Wang B."/>
            <person name="Zhang J."/>
            <person name="Peng Z."/>
            <person name="Li Y."/>
            <person name="Li N."/>
            <person name="Wang J."/>
            <person name="Chen M."/>
            <person name="He Y."/>
            <person name="Tan F."/>
            <person name="Song X."/>
            <person name="Zheng Q."/>
            <person name="Huang R."/>
            <person name="Yang H."/>
            <person name="Du X."/>
            <person name="Chen L."/>
            <person name="Yang M."/>
            <person name="Gaffney P.M."/>
            <person name="Wang S."/>
            <person name="Luo L."/>
            <person name="She Z."/>
            <person name="Ming Y."/>
            <person name="Huang W."/>
            <person name="Zhang S."/>
            <person name="Huang B."/>
            <person name="Zhang Y."/>
            <person name="Qu T."/>
            <person name="Ni P."/>
            <person name="Miao G."/>
            <person name="Wang J."/>
            <person name="Wang Q."/>
            <person name="Steinberg C.E."/>
            <person name="Wang H."/>
            <person name="Li N."/>
            <person name="Qian L."/>
            <person name="Zhang G."/>
            <person name="Li Y."/>
            <person name="Yang H."/>
            <person name="Liu X."/>
            <person name="Wang J."/>
            <person name="Yin Y."/>
            <person name="Wang J."/>
        </authorList>
    </citation>
    <scope>NUCLEOTIDE SEQUENCE [LARGE SCALE GENOMIC DNA]</scope>
    <source>
        <strain evidence="1">05x7-T-G4-1.051#20</strain>
    </source>
</reference>
<evidence type="ECO:0000313" key="1">
    <source>
        <dbReference type="EMBL" id="EKC35807.1"/>
    </source>
</evidence>
<dbReference type="InParanoid" id="K1QFY9"/>
<dbReference type="HOGENOM" id="CLU_2225751_0_0_1"/>